<proteinExistence type="predicted"/>
<dbReference type="RefSeq" id="WP_263412864.1">
    <property type="nucleotide sequence ID" value="NZ_JAGSYB010000001.1"/>
</dbReference>
<sequence>MVGPRGMGITKKAGFYAGMALAFAATLAGQSERHGRKYKAPPETSHLEVLVLRDTSGKVIENAGVVFHPTKDGNDEGNLEVKSGVDGKAFIDIIPTGSVVQVQVIASGFATYSGTITLDSPSKQLTIRMKRPQEQYSTYAERSGVSTQKSGVQEPTHRTIAPTQNKAITATDPVLKLPGAPADPKQGGDPTVSPKADHNVSVPASTTPPPQPNRSSAPMGNQGATTGTTTGPN</sequence>
<reference evidence="2 3" key="1">
    <citation type="submission" date="2024-12" db="EMBL/GenBank/DDBJ databases">
        <authorList>
            <person name="Lee Y."/>
        </authorList>
    </citation>
    <scope>NUCLEOTIDE SEQUENCE [LARGE SCALE GENOMIC DNA]</scope>
    <source>
        <strain evidence="2 3">03SUJ4</strain>
    </source>
</reference>
<keyword evidence="3" id="KW-1185">Reference proteome</keyword>
<evidence type="ECO:0000313" key="2">
    <source>
        <dbReference type="EMBL" id="MFN2975616.1"/>
    </source>
</evidence>
<comment type="caution">
    <text evidence="2">The sequence shown here is derived from an EMBL/GenBank/DDBJ whole genome shotgun (WGS) entry which is preliminary data.</text>
</comment>
<feature type="compositionally biased region" description="Polar residues" evidence="1">
    <location>
        <begin position="135"/>
        <end position="153"/>
    </location>
</feature>
<accession>A0ABW9KIM6</accession>
<name>A0ABW9KIM6_9BACT</name>
<dbReference type="Proteomes" id="UP001634747">
    <property type="component" value="Unassembled WGS sequence"/>
</dbReference>
<feature type="region of interest" description="Disordered" evidence="1">
    <location>
        <begin position="135"/>
        <end position="233"/>
    </location>
</feature>
<dbReference type="EMBL" id="JBJYXY010000001">
    <property type="protein sequence ID" value="MFN2975616.1"/>
    <property type="molecule type" value="Genomic_DNA"/>
</dbReference>
<evidence type="ECO:0008006" key="4">
    <source>
        <dbReference type="Google" id="ProtNLM"/>
    </source>
</evidence>
<protein>
    <recommendedName>
        <fullName evidence="4">Carboxypeptidase regulatory-like domain-containing protein</fullName>
    </recommendedName>
</protein>
<organism evidence="2 3">
    <name type="scientific">Terriglobus aquaticus</name>
    <dbReference type="NCBI Taxonomy" id="940139"/>
    <lineage>
        <taxon>Bacteria</taxon>
        <taxon>Pseudomonadati</taxon>
        <taxon>Acidobacteriota</taxon>
        <taxon>Terriglobia</taxon>
        <taxon>Terriglobales</taxon>
        <taxon>Acidobacteriaceae</taxon>
        <taxon>Terriglobus</taxon>
    </lineage>
</organism>
<evidence type="ECO:0000256" key="1">
    <source>
        <dbReference type="SAM" id="MobiDB-lite"/>
    </source>
</evidence>
<feature type="compositionally biased region" description="Polar residues" evidence="1">
    <location>
        <begin position="213"/>
        <end position="224"/>
    </location>
</feature>
<gene>
    <name evidence="2" type="ORF">ACK2TP_07560</name>
</gene>
<evidence type="ECO:0000313" key="3">
    <source>
        <dbReference type="Proteomes" id="UP001634747"/>
    </source>
</evidence>